<dbReference type="EMBL" id="JAUUUS010000011">
    <property type="protein sequence ID" value="MDP1446943.1"/>
    <property type="molecule type" value="Genomic_DNA"/>
</dbReference>
<keyword evidence="1" id="KW-0802">TPR repeat</keyword>
<dbReference type="Proteomes" id="UP001242129">
    <property type="component" value="Unassembled WGS sequence"/>
</dbReference>
<dbReference type="RefSeq" id="WP_305157687.1">
    <property type="nucleotide sequence ID" value="NZ_JAUUUQ010000012.1"/>
</dbReference>
<dbReference type="PROSITE" id="PS50005">
    <property type="entry name" value="TPR"/>
    <property type="match status" value="1"/>
</dbReference>
<organism evidence="2 3">
    <name type="scientific">Acinetobacter lwoffii</name>
    <dbReference type="NCBI Taxonomy" id="28090"/>
    <lineage>
        <taxon>Bacteria</taxon>
        <taxon>Pseudomonadati</taxon>
        <taxon>Pseudomonadota</taxon>
        <taxon>Gammaproteobacteria</taxon>
        <taxon>Moraxellales</taxon>
        <taxon>Moraxellaceae</taxon>
        <taxon>Acinetobacter</taxon>
    </lineage>
</organism>
<feature type="repeat" description="TPR" evidence="1">
    <location>
        <begin position="265"/>
        <end position="298"/>
    </location>
</feature>
<evidence type="ECO:0000313" key="3">
    <source>
        <dbReference type="Proteomes" id="UP001242129"/>
    </source>
</evidence>
<dbReference type="AlphaFoldDB" id="A0AAW8AU66"/>
<dbReference type="SUPFAM" id="SSF48452">
    <property type="entry name" value="TPR-like"/>
    <property type="match status" value="1"/>
</dbReference>
<dbReference type="Gene3D" id="3.90.550.20">
    <property type="match status" value="1"/>
</dbReference>
<comment type="caution">
    <text evidence="2">The sequence shown here is derived from an EMBL/GenBank/DDBJ whole genome shotgun (WGS) entry which is preliminary data.</text>
</comment>
<dbReference type="SUPFAM" id="SSF53448">
    <property type="entry name" value="Nucleotide-diphospho-sugar transferases"/>
    <property type="match status" value="1"/>
</dbReference>
<protein>
    <submittedName>
        <fullName evidence="2">Capsular polysaccharide synthesis protein</fullName>
    </submittedName>
</protein>
<gene>
    <name evidence="2" type="ORF">Q8G51_03600</name>
</gene>
<dbReference type="SMART" id="SM00028">
    <property type="entry name" value="TPR"/>
    <property type="match status" value="3"/>
</dbReference>
<dbReference type="InterPro" id="IPR008441">
    <property type="entry name" value="AfumC-like_glycosyl_Trfase"/>
</dbReference>
<name>A0AAW8AU66_ACILW</name>
<dbReference type="InterPro" id="IPR011990">
    <property type="entry name" value="TPR-like_helical_dom_sf"/>
</dbReference>
<sequence>MRLFSDTRILVDYYECDKNVLNITFSGFTSIKNRMPFGVEISNRFNQSSLIITARSNHYYHYNDFMESLIFFKKIVSKYKKVNIISCGMGGYAAIKTSRFFNANTVIVISPLLGNTYTNIDFYNKDYEISIDDISGEIFYIYDDKNHIDEKNLKYLLTKVNVNFTPFTNTGHIAYYALNELSLIDYFFMGRGEINLTKFFISKAKHIFNNIGTKSVTVFCNYYSSMNEENRKKIISDCNIDEMRISNHRSDKFNEILARHCNTEADKFYLQAIYLEKEGKKEDAKKMYKLALQLNPNKIYWNFQLARLFQNLKDFNSSKIYYETAIDLALCDNVYNNFVSDWSNRLGIVYEKMNQRNEARKYYGLSLSTDVNKRDNHEFRFNLNSNDFEETKKIAQFVSDVLPICKKTVESYTSSLCESNYVFVYWGQGISNAPEVVKKCINSIITNTKDLNLIILDDNNILNYIDIPKNILNKFKNNEMNHAHYSDILRLLLLKKFGGCWIDATCFLNSQLNLEIPKILGNSEFFAFMYEKPMISNWFLVAKKNSYIVDLMLSSLLEYWNSYLDLKYYFCFHAIFYSLYIKDEKFKKILDQSMYISTKIPHKFQFVMMDNFDKKKSEEILNGCFIHKLTYKFDESKFLGSYLDMLIKS</sequence>
<evidence type="ECO:0000313" key="2">
    <source>
        <dbReference type="EMBL" id="MDP1446943.1"/>
    </source>
</evidence>
<dbReference type="InterPro" id="IPR029044">
    <property type="entry name" value="Nucleotide-diphossugar_trans"/>
</dbReference>
<reference evidence="2" key="1">
    <citation type="submission" date="2023-07" db="EMBL/GenBank/DDBJ databases">
        <title>Dynamics of blaOXA-23 gene transmission in Acinetobacter spp. from contaminated veterinary surfaces.</title>
        <authorList>
            <person name="Moreira Da Silva J."/>
            <person name="Menezes J."/>
            <person name="Fernandes L."/>
            <person name="Marques C."/>
            <person name="Amaral A."/>
            <person name="Timofte D."/>
            <person name="Pomba C."/>
        </authorList>
    </citation>
    <scope>NUCLEOTIDE SEQUENCE</scope>
    <source>
        <strain evidence="2">CMVB11Z4A1</strain>
    </source>
</reference>
<dbReference type="GO" id="GO:0016757">
    <property type="term" value="F:glycosyltransferase activity"/>
    <property type="evidence" value="ECO:0007669"/>
    <property type="project" value="InterPro"/>
</dbReference>
<proteinExistence type="predicted"/>
<accession>A0AAW8AU66</accession>
<dbReference type="Pfam" id="PF05704">
    <property type="entry name" value="Caps_synth"/>
    <property type="match status" value="1"/>
</dbReference>
<dbReference type="InterPro" id="IPR019734">
    <property type="entry name" value="TPR_rpt"/>
</dbReference>
<dbReference type="Pfam" id="PF13181">
    <property type="entry name" value="TPR_8"/>
    <property type="match status" value="2"/>
</dbReference>
<evidence type="ECO:0000256" key="1">
    <source>
        <dbReference type="PROSITE-ProRule" id="PRU00339"/>
    </source>
</evidence>
<dbReference type="Gene3D" id="1.25.40.10">
    <property type="entry name" value="Tetratricopeptide repeat domain"/>
    <property type="match status" value="1"/>
</dbReference>